<sequence>MHLDLSGHWFVNIPINIHELSKLRSLKLNGCISLQFLPKLPSSIRELETYGCNSLNTFESNVLSTICNAFESSSRQDQENEGVILQMLIPGKEIPPFIHHQEDGSGVALGPYPSDCSLNKNLKDNFYAPYYFSKILRAGWVRVEDIDDLNKSDVERQSREGQGVFRLE</sequence>
<name>A0ABU6UFW3_9FABA</name>
<organism evidence="1 2">
    <name type="scientific">Stylosanthes scabra</name>
    <dbReference type="NCBI Taxonomy" id="79078"/>
    <lineage>
        <taxon>Eukaryota</taxon>
        <taxon>Viridiplantae</taxon>
        <taxon>Streptophyta</taxon>
        <taxon>Embryophyta</taxon>
        <taxon>Tracheophyta</taxon>
        <taxon>Spermatophyta</taxon>
        <taxon>Magnoliopsida</taxon>
        <taxon>eudicotyledons</taxon>
        <taxon>Gunneridae</taxon>
        <taxon>Pentapetalae</taxon>
        <taxon>rosids</taxon>
        <taxon>fabids</taxon>
        <taxon>Fabales</taxon>
        <taxon>Fabaceae</taxon>
        <taxon>Papilionoideae</taxon>
        <taxon>50 kb inversion clade</taxon>
        <taxon>dalbergioids sensu lato</taxon>
        <taxon>Dalbergieae</taxon>
        <taxon>Pterocarpus clade</taxon>
        <taxon>Stylosanthes</taxon>
    </lineage>
</organism>
<dbReference type="Proteomes" id="UP001341840">
    <property type="component" value="Unassembled WGS sequence"/>
</dbReference>
<dbReference type="EMBL" id="JASCZI010121107">
    <property type="protein sequence ID" value="MED6159794.1"/>
    <property type="molecule type" value="Genomic_DNA"/>
</dbReference>
<protein>
    <submittedName>
        <fullName evidence="1">Uncharacterized protein</fullName>
    </submittedName>
</protein>
<gene>
    <name evidence="1" type="ORF">PIB30_045540</name>
</gene>
<accession>A0ABU6UFW3</accession>
<dbReference type="Gene3D" id="3.80.10.10">
    <property type="entry name" value="Ribonuclease Inhibitor"/>
    <property type="match status" value="1"/>
</dbReference>
<dbReference type="InterPro" id="IPR032675">
    <property type="entry name" value="LRR_dom_sf"/>
</dbReference>
<reference evidence="1 2" key="1">
    <citation type="journal article" date="2023" name="Plants (Basel)">
        <title>Bridging the Gap: Combining Genomics and Transcriptomics Approaches to Understand Stylosanthes scabra, an Orphan Legume from the Brazilian Caatinga.</title>
        <authorList>
            <person name="Ferreira-Neto J.R.C."/>
            <person name="da Silva M.D."/>
            <person name="Binneck E."/>
            <person name="de Melo N.F."/>
            <person name="da Silva R.H."/>
            <person name="de Melo A.L.T.M."/>
            <person name="Pandolfi V."/>
            <person name="Bustamante F.O."/>
            <person name="Brasileiro-Vidal A.C."/>
            <person name="Benko-Iseppon A.M."/>
        </authorList>
    </citation>
    <scope>NUCLEOTIDE SEQUENCE [LARGE SCALE GENOMIC DNA]</scope>
    <source>
        <tissue evidence="1">Leaves</tissue>
    </source>
</reference>
<comment type="caution">
    <text evidence="1">The sequence shown here is derived from an EMBL/GenBank/DDBJ whole genome shotgun (WGS) entry which is preliminary data.</text>
</comment>
<evidence type="ECO:0000313" key="1">
    <source>
        <dbReference type="EMBL" id="MED6159794.1"/>
    </source>
</evidence>
<evidence type="ECO:0000313" key="2">
    <source>
        <dbReference type="Proteomes" id="UP001341840"/>
    </source>
</evidence>
<keyword evidence="2" id="KW-1185">Reference proteome</keyword>
<proteinExistence type="predicted"/>